<protein>
    <submittedName>
        <fullName evidence="1">Uncharacterized protein</fullName>
    </submittedName>
</protein>
<dbReference type="Proteomes" id="UP000507470">
    <property type="component" value="Unassembled WGS sequence"/>
</dbReference>
<gene>
    <name evidence="1" type="ORF">MCOR_49579</name>
</gene>
<sequence>MEHGIPRSYYRVDIRDGRIENVVPGNKSSYTHYLRRQYGTQQATYNERGVSFQRIISTATSKYNIKSSRLRDLKTTWDHLVPTFHAWFVSNESEKFKSHLIKAVTDQAQLDGHFSNNRVESTNNNVKDWVGRSGKVTLPVFNRKVEEYVTCQQQEFEMAIYANGPYDLASTYLFKKRETYLEWAERRKKTSN</sequence>
<evidence type="ECO:0000313" key="1">
    <source>
        <dbReference type="EMBL" id="CAC5417023.1"/>
    </source>
</evidence>
<dbReference type="AlphaFoldDB" id="A0A6J8EAM9"/>
<organism evidence="1 2">
    <name type="scientific">Mytilus coruscus</name>
    <name type="common">Sea mussel</name>
    <dbReference type="NCBI Taxonomy" id="42192"/>
    <lineage>
        <taxon>Eukaryota</taxon>
        <taxon>Metazoa</taxon>
        <taxon>Spiralia</taxon>
        <taxon>Lophotrochozoa</taxon>
        <taxon>Mollusca</taxon>
        <taxon>Bivalvia</taxon>
        <taxon>Autobranchia</taxon>
        <taxon>Pteriomorphia</taxon>
        <taxon>Mytilida</taxon>
        <taxon>Mytiloidea</taxon>
        <taxon>Mytilidae</taxon>
        <taxon>Mytilinae</taxon>
        <taxon>Mytilus</taxon>
    </lineage>
</organism>
<reference evidence="1 2" key="1">
    <citation type="submission" date="2020-06" db="EMBL/GenBank/DDBJ databases">
        <authorList>
            <person name="Li R."/>
            <person name="Bekaert M."/>
        </authorList>
    </citation>
    <scope>NUCLEOTIDE SEQUENCE [LARGE SCALE GENOMIC DNA]</scope>
    <source>
        <strain evidence="2">wild</strain>
    </source>
</reference>
<dbReference type="EMBL" id="CACVKT020008726">
    <property type="protein sequence ID" value="CAC5417023.1"/>
    <property type="molecule type" value="Genomic_DNA"/>
</dbReference>
<evidence type="ECO:0000313" key="2">
    <source>
        <dbReference type="Proteomes" id="UP000507470"/>
    </source>
</evidence>
<keyword evidence="2" id="KW-1185">Reference proteome</keyword>
<accession>A0A6J8EAM9</accession>
<proteinExistence type="predicted"/>
<dbReference type="OrthoDB" id="5989494at2759"/>
<name>A0A6J8EAM9_MYTCO</name>